<reference evidence="2 3" key="1">
    <citation type="journal article" date="2008" name="Nature">
        <title>The genome of the model beetle and pest Tribolium castaneum.</title>
        <authorList>
            <consortium name="Tribolium Genome Sequencing Consortium"/>
            <person name="Richards S."/>
            <person name="Gibbs R.A."/>
            <person name="Weinstock G.M."/>
            <person name="Brown S.J."/>
            <person name="Denell R."/>
            <person name="Beeman R.W."/>
            <person name="Gibbs R."/>
            <person name="Beeman R.W."/>
            <person name="Brown S.J."/>
            <person name="Bucher G."/>
            <person name="Friedrich M."/>
            <person name="Grimmelikhuijzen C.J."/>
            <person name="Klingler M."/>
            <person name="Lorenzen M."/>
            <person name="Richards S."/>
            <person name="Roth S."/>
            <person name="Schroder R."/>
            <person name="Tautz D."/>
            <person name="Zdobnov E.M."/>
            <person name="Muzny D."/>
            <person name="Gibbs R.A."/>
            <person name="Weinstock G.M."/>
            <person name="Attaway T."/>
            <person name="Bell S."/>
            <person name="Buhay C.J."/>
            <person name="Chandrabose M.N."/>
            <person name="Chavez D."/>
            <person name="Clerk-Blankenburg K.P."/>
            <person name="Cree A."/>
            <person name="Dao M."/>
            <person name="Davis C."/>
            <person name="Chacko J."/>
            <person name="Dinh H."/>
            <person name="Dugan-Rocha S."/>
            <person name="Fowler G."/>
            <person name="Garner T.T."/>
            <person name="Garnes J."/>
            <person name="Gnirke A."/>
            <person name="Hawes A."/>
            <person name="Hernandez J."/>
            <person name="Hines S."/>
            <person name="Holder M."/>
            <person name="Hume J."/>
            <person name="Jhangiani S.N."/>
            <person name="Joshi V."/>
            <person name="Khan Z.M."/>
            <person name="Jackson L."/>
            <person name="Kovar C."/>
            <person name="Kowis A."/>
            <person name="Lee S."/>
            <person name="Lewis L.R."/>
            <person name="Margolis J."/>
            <person name="Morgan M."/>
            <person name="Nazareth L.V."/>
            <person name="Nguyen N."/>
            <person name="Okwuonu G."/>
            <person name="Parker D."/>
            <person name="Richards S."/>
            <person name="Ruiz S.J."/>
            <person name="Santibanez J."/>
            <person name="Savard J."/>
            <person name="Scherer S.E."/>
            <person name="Schneider B."/>
            <person name="Sodergren E."/>
            <person name="Tautz D."/>
            <person name="Vattahil S."/>
            <person name="Villasana D."/>
            <person name="White C.S."/>
            <person name="Wright R."/>
            <person name="Park Y."/>
            <person name="Beeman R.W."/>
            <person name="Lord J."/>
            <person name="Oppert B."/>
            <person name="Lorenzen M."/>
            <person name="Brown S."/>
            <person name="Wang L."/>
            <person name="Savard J."/>
            <person name="Tautz D."/>
            <person name="Richards S."/>
            <person name="Weinstock G."/>
            <person name="Gibbs R.A."/>
            <person name="Liu Y."/>
            <person name="Worley K."/>
            <person name="Weinstock G."/>
            <person name="Elsik C.G."/>
            <person name="Reese J.T."/>
            <person name="Elhaik E."/>
            <person name="Landan G."/>
            <person name="Graur D."/>
            <person name="Arensburger P."/>
            <person name="Atkinson P."/>
            <person name="Beeman R.W."/>
            <person name="Beidler J."/>
            <person name="Brown S.J."/>
            <person name="Demuth J.P."/>
            <person name="Drury D.W."/>
            <person name="Du Y.Z."/>
            <person name="Fujiwara H."/>
            <person name="Lorenzen M."/>
            <person name="Maselli V."/>
            <person name="Osanai M."/>
            <person name="Park Y."/>
            <person name="Robertson H.M."/>
            <person name="Tu Z."/>
            <person name="Wang J.J."/>
            <person name="Wang S."/>
            <person name="Richards S."/>
            <person name="Song H."/>
            <person name="Zhang L."/>
            <person name="Sodergren E."/>
            <person name="Werner D."/>
            <person name="Stanke M."/>
            <person name="Morgenstern B."/>
            <person name="Solovyev V."/>
            <person name="Kosarev P."/>
            <person name="Brown G."/>
            <person name="Chen H.C."/>
            <person name="Ermolaeva O."/>
            <person name="Hlavina W."/>
            <person name="Kapustin Y."/>
            <person name="Kiryutin B."/>
            <person name="Kitts P."/>
            <person name="Maglott D."/>
            <person name="Pruitt K."/>
            <person name="Sapojnikov V."/>
            <person name="Souvorov A."/>
            <person name="Mackey A.J."/>
            <person name="Waterhouse R.M."/>
            <person name="Wyder S."/>
            <person name="Zdobnov E.M."/>
            <person name="Zdobnov E.M."/>
            <person name="Wyder S."/>
            <person name="Kriventseva E.V."/>
            <person name="Kadowaki T."/>
            <person name="Bork P."/>
            <person name="Aranda M."/>
            <person name="Bao R."/>
            <person name="Beermann A."/>
            <person name="Berns N."/>
            <person name="Bolognesi R."/>
            <person name="Bonneton F."/>
            <person name="Bopp D."/>
            <person name="Brown S.J."/>
            <person name="Bucher G."/>
            <person name="Butts T."/>
            <person name="Chaumot A."/>
            <person name="Denell R.E."/>
            <person name="Ferrier D.E."/>
            <person name="Friedrich M."/>
            <person name="Gordon C.M."/>
            <person name="Jindra M."/>
            <person name="Klingler M."/>
            <person name="Lan Q."/>
            <person name="Lattorff H.M."/>
            <person name="Laudet V."/>
            <person name="von Levetsow C."/>
            <person name="Liu Z."/>
            <person name="Lutz R."/>
            <person name="Lynch J.A."/>
            <person name="da Fonseca R.N."/>
            <person name="Posnien N."/>
            <person name="Reuter R."/>
            <person name="Roth S."/>
            <person name="Savard J."/>
            <person name="Schinko J.B."/>
            <person name="Schmitt C."/>
            <person name="Schoppmeier M."/>
            <person name="Schroder R."/>
            <person name="Shippy T.D."/>
            <person name="Simonnet F."/>
            <person name="Marques-Souza H."/>
            <person name="Tautz D."/>
            <person name="Tomoyasu Y."/>
            <person name="Trauner J."/>
            <person name="Van der Zee M."/>
            <person name="Vervoort M."/>
            <person name="Wittkopp N."/>
            <person name="Wimmer E.A."/>
            <person name="Yang X."/>
            <person name="Jones A.K."/>
            <person name="Sattelle D.B."/>
            <person name="Ebert P.R."/>
            <person name="Nelson D."/>
            <person name="Scott J.G."/>
            <person name="Beeman R.W."/>
            <person name="Muthukrishnan S."/>
            <person name="Kramer K.J."/>
            <person name="Arakane Y."/>
            <person name="Beeman R.W."/>
            <person name="Zhu Q."/>
            <person name="Hogenkamp D."/>
            <person name="Dixit R."/>
            <person name="Oppert B."/>
            <person name="Jiang H."/>
            <person name="Zou Z."/>
            <person name="Marshall J."/>
            <person name="Elpidina E."/>
            <person name="Vinokurov K."/>
            <person name="Oppert C."/>
            <person name="Zou Z."/>
            <person name="Evans J."/>
            <person name="Lu Z."/>
            <person name="Zhao P."/>
            <person name="Sumathipala N."/>
            <person name="Altincicek B."/>
            <person name="Vilcinskas A."/>
            <person name="Williams M."/>
            <person name="Hultmark D."/>
            <person name="Hetru C."/>
            <person name="Jiang H."/>
            <person name="Grimmelikhuijzen C.J."/>
            <person name="Hauser F."/>
            <person name="Cazzamali G."/>
            <person name="Williamson M."/>
            <person name="Park Y."/>
            <person name="Li B."/>
            <person name="Tanaka Y."/>
            <person name="Predel R."/>
            <person name="Neupert S."/>
            <person name="Schachtner J."/>
            <person name="Verleyen P."/>
            <person name="Raible F."/>
            <person name="Bork P."/>
            <person name="Friedrich M."/>
            <person name="Walden K.K."/>
            <person name="Robertson H.M."/>
            <person name="Angeli S."/>
            <person name="Foret S."/>
            <person name="Bucher G."/>
            <person name="Schuetz S."/>
            <person name="Maleszka R."/>
            <person name="Wimmer E.A."/>
            <person name="Beeman R.W."/>
            <person name="Lorenzen M."/>
            <person name="Tomoyasu Y."/>
            <person name="Miller S.C."/>
            <person name="Grossmann D."/>
            <person name="Bucher G."/>
        </authorList>
    </citation>
    <scope>NUCLEOTIDE SEQUENCE [LARGE SCALE GENOMIC DNA]</scope>
    <source>
        <strain evidence="2 3">Georgia GA2</strain>
    </source>
</reference>
<organism evidence="2 3">
    <name type="scientific">Tribolium castaneum</name>
    <name type="common">Red flour beetle</name>
    <dbReference type="NCBI Taxonomy" id="7070"/>
    <lineage>
        <taxon>Eukaryota</taxon>
        <taxon>Metazoa</taxon>
        <taxon>Ecdysozoa</taxon>
        <taxon>Arthropoda</taxon>
        <taxon>Hexapoda</taxon>
        <taxon>Insecta</taxon>
        <taxon>Pterygota</taxon>
        <taxon>Neoptera</taxon>
        <taxon>Endopterygota</taxon>
        <taxon>Coleoptera</taxon>
        <taxon>Polyphaga</taxon>
        <taxon>Cucujiformia</taxon>
        <taxon>Tenebrionidae</taxon>
        <taxon>Tenebrionidae incertae sedis</taxon>
        <taxon>Tribolium</taxon>
    </lineage>
</organism>
<name>D6WXB1_TRICA</name>
<dbReference type="EMBL" id="KQ971361">
    <property type="protein sequence ID" value="EFA08009.1"/>
    <property type="molecule type" value="Genomic_DNA"/>
</dbReference>
<protein>
    <submittedName>
        <fullName evidence="2">Uncharacterized protein</fullName>
    </submittedName>
</protein>
<dbReference type="Proteomes" id="UP000007266">
    <property type="component" value="Linkage group 8"/>
</dbReference>
<dbReference type="InParanoid" id="D6WXB1"/>
<proteinExistence type="predicted"/>
<gene>
    <name evidence="2" type="primary">GLEAN_05598</name>
    <name evidence="2" type="ORF">TcasGA2_TC005598</name>
</gene>
<reference evidence="2 3" key="2">
    <citation type="journal article" date="2010" name="Nucleic Acids Res.">
        <title>BeetleBase in 2010: revisions to provide comprehensive genomic information for Tribolium castaneum.</title>
        <authorList>
            <person name="Kim H.S."/>
            <person name="Murphy T."/>
            <person name="Xia J."/>
            <person name="Caragea D."/>
            <person name="Park Y."/>
            <person name="Beeman R.W."/>
            <person name="Lorenzen M.D."/>
            <person name="Butcher S."/>
            <person name="Manak J.R."/>
            <person name="Brown S.J."/>
        </authorList>
    </citation>
    <scope>GENOME REANNOTATION</scope>
    <source>
        <strain evidence="2 3">Georgia GA2</strain>
    </source>
</reference>
<feature type="region of interest" description="Disordered" evidence="1">
    <location>
        <begin position="36"/>
        <end position="56"/>
    </location>
</feature>
<evidence type="ECO:0000256" key="1">
    <source>
        <dbReference type="SAM" id="MobiDB-lite"/>
    </source>
</evidence>
<evidence type="ECO:0000313" key="3">
    <source>
        <dbReference type="Proteomes" id="UP000007266"/>
    </source>
</evidence>
<keyword evidence="3" id="KW-1185">Reference proteome</keyword>
<dbReference type="AlphaFoldDB" id="D6WXB1"/>
<feature type="compositionally biased region" description="Basic and acidic residues" evidence="1">
    <location>
        <begin position="37"/>
        <end position="48"/>
    </location>
</feature>
<dbReference type="HOGENOM" id="CLU_3016860_0_0_1"/>
<accession>D6WXB1</accession>
<sequence length="56" mass="6226">MSSDAELHFTFSLHEVDGEGAERETVAFEMWTLTESGSRKLQESRETAENTAFGDG</sequence>
<evidence type="ECO:0000313" key="2">
    <source>
        <dbReference type="EMBL" id="EFA08009.1"/>
    </source>
</evidence>